<keyword evidence="2" id="KW-1185">Reference proteome</keyword>
<gene>
    <name evidence="1" type="ORF">H4S07_000162</name>
</gene>
<proteinExistence type="predicted"/>
<protein>
    <submittedName>
        <fullName evidence="1">Uncharacterized protein</fullName>
    </submittedName>
</protein>
<sequence>MLAYQQQHQQAGSSAGGAGSTSVVTVPPASASAAHSKLRFGNTSFASFTAGPPTAVANGADSGPNAELFHPTFPKSFGAPGSYRTQVVVDGRDLSRSQHGSHGSHHNVNPAFAAPHWQNYHNHYNQHQQKPAQEPAVQPGNIGNGTGNNGRSTRRVPNASDLNKQWRATANAANAAAATNALPNAHLSINTGKPSPGSREVATLMSSTYQDGNASPLLSGLSLALNKHKMQNTADSPHFDIPQQRTPHPLSPADSMKTPGYVDPDSLPFALGSDIVDPTTGKQYRLLSVLGEGSYAVVYLARCSHDGVKYALKCLSKLGLTARQLSLQRTELEIHGSVCPHPHIVTLFAHFETRDWLFLVMERVSGPDLYDYITQHPAFNANQEERRFVEATRLFEQMIDAVAHIHALKAYHRDLKPENFILGADGNLKLTDFGLATRESLSTDFECGSKPYMSYENRNGGLNPNDPTVYGPREDYSPRLSDVWALGVLFLNLLFAQSPWTDPSRASCFKFCRFLREGSGFLSNQFPKLPREVADFLVTRIFSPESGRCNVLELKQWVQDLDYPFNAIKPTTAFASRPKNATPSRRPINTAANNNAGSFVGSYGKSLTGGIGSKKWSPPNGLPHAMPRLHHTPQPVLATTALALDSAVAASSPTKPKPLHAKRFTAINQSKLSGAAAKHNLSTSVPALVFSQIIPATQAAAARKMMPREFNHTAAKAAAAILQSSMLCLPKNGLGQGKQEDSEDIVHADAREYYDDDDDDSEPWNQLENVSEVEDEDEAAGLSNGGHATVPEYTVAASTLASKFPKHAIASSLGFGIPKGGAPMYDSEEDMDFSEPLSFDDTQRLPFHSAAAKSLPATSRLHASVASAIVPKRPLHAAVAPAAISSSSESSLYSDGFDVLGHFSEEENNVNTGSTTLRSPLSSKAAGVGQSSSRVHFGDMRHPVPAVVPLARGVRPEATTNSADSSLTATLVTSSVEYYSPRMMPISDAGSAVRTPPLNASATIASPARSKRTAAAANYADGVEADDEADASRRSHRIGSSSFKNATPNSAALRSVRFSNTLHPVNHQPHSRYNHNTSDSRHPTSAFQQPKKVSAIAAPQSVARLAKNPAVMHSLPAPIKKVGNQSLLDSDAHTSFSWADDVEELPIPSLTSKLGAASISRHVNTNYSYRTNTNADDDDALSDGLSWSLDEDRNQQSDDMFAMEL</sequence>
<reference evidence="1" key="1">
    <citation type="submission" date="2022-07" db="EMBL/GenBank/DDBJ databases">
        <title>Phylogenomic reconstructions and comparative analyses of Kickxellomycotina fungi.</title>
        <authorList>
            <person name="Reynolds N.K."/>
            <person name="Stajich J.E."/>
            <person name="Barry K."/>
            <person name="Grigoriev I.V."/>
            <person name="Crous P."/>
            <person name="Smith M.E."/>
        </authorList>
    </citation>
    <scope>NUCLEOTIDE SEQUENCE</scope>
    <source>
        <strain evidence="1">CBS 102833</strain>
    </source>
</reference>
<accession>A0ACC1LRX5</accession>
<organism evidence="1 2">
    <name type="scientific">Coemansia furcata</name>
    <dbReference type="NCBI Taxonomy" id="417177"/>
    <lineage>
        <taxon>Eukaryota</taxon>
        <taxon>Fungi</taxon>
        <taxon>Fungi incertae sedis</taxon>
        <taxon>Zoopagomycota</taxon>
        <taxon>Kickxellomycotina</taxon>
        <taxon>Kickxellomycetes</taxon>
        <taxon>Kickxellales</taxon>
        <taxon>Kickxellaceae</taxon>
        <taxon>Coemansia</taxon>
    </lineage>
</organism>
<dbReference type="Proteomes" id="UP001140096">
    <property type="component" value="Unassembled WGS sequence"/>
</dbReference>
<evidence type="ECO:0000313" key="2">
    <source>
        <dbReference type="Proteomes" id="UP001140096"/>
    </source>
</evidence>
<comment type="caution">
    <text evidence="1">The sequence shown here is derived from an EMBL/GenBank/DDBJ whole genome shotgun (WGS) entry which is preliminary data.</text>
</comment>
<name>A0ACC1LRX5_9FUNG</name>
<evidence type="ECO:0000313" key="1">
    <source>
        <dbReference type="EMBL" id="KAJ2814053.1"/>
    </source>
</evidence>
<dbReference type="EMBL" id="JANBUP010000005">
    <property type="protein sequence ID" value="KAJ2814053.1"/>
    <property type="molecule type" value="Genomic_DNA"/>
</dbReference>